<dbReference type="InterPro" id="IPR018422">
    <property type="entry name" value="Cation/H_exchanger_CPA1"/>
</dbReference>
<feature type="transmembrane region" description="Helical" evidence="13">
    <location>
        <begin position="261"/>
        <end position="286"/>
    </location>
</feature>
<evidence type="ECO:0000256" key="7">
    <source>
        <dbReference type="ARBA" id="ARBA00023053"/>
    </source>
</evidence>
<keyword evidence="7" id="KW-0915">Sodium</keyword>
<evidence type="ECO:0000259" key="14">
    <source>
        <dbReference type="Pfam" id="PF00999"/>
    </source>
</evidence>
<comment type="similarity">
    <text evidence="11">Belongs to the monovalent cation:proton antiporter 1 (CPA1) transporter (TC 2.A.36) family.</text>
</comment>
<protein>
    <recommendedName>
        <fullName evidence="11">Sodium/hydrogen exchanger</fullName>
    </recommendedName>
</protein>
<dbReference type="PANTHER" id="PTHR10110:SF191">
    <property type="entry name" value="SODIUM_HYDROGEN EXCHANGER 8"/>
    <property type="match status" value="1"/>
</dbReference>
<evidence type="ECO:0000256" key="4">
    <source>
        <dbReference type="ARBA" id="ARBA00022692"/>
    </source>
</evidence>
<evidence type="ECO:0000256" key="11">
    <source>
        <dbReference type="RuleBase" id="RU003722"/>
    </source>
</evidence>
<dbReference type="STRING" id="6832.A0A553ND08"/>
<comment type="caution">
    <text evidence="15">The sequence shown here is derived from an EMBL/GenBank/DDBJ whole genome shotgun (WGS) entry which is preliminary data.</text>
</comment>
<comment type="subcellular location">
    <subcellularLocation>
        <location evidence="1">Golgi apparatus membrane</location>
        <topology evidence="1">Multi-pass membrane protein</topology>
    </subcellularLocation>
</comment>
<dbReference type="PANTHER" id="PTHR10110">
    <property type="entry name" value="SODIUM/HYDROGEN EXCHANGER"/>
    <property type="match status" value="1"/>
</dbReference>
<proteinExistence type="inferred from homology"/>
<dbReference type="InterPro" id="IPR006153">
    <property type="entry name" value="Cation/H_exchanger_TM"/>
</dbReference>
<dbReference type="AlphaFoldDB" id="A0A553ND08"/>
<name>A0A553ND08_TIGCA</name>
<evidence type="ECO:0000256" key="12">
    <source>
        <dbReference type="SAM" id="MobiDB-lite"/>
    </source>
</evidence>
<dbReference type="GO" id="GO:0000139">
    <property type="term" value="C:Golgi membrane"/>
    <property type="evidence" value="ECO:0007669"/>
    <property type="project" value="UniProtKB-SubCell"/>
</dbReference>
<dbReference type="EMBL" id="VCGU01000458">
    <property type="protein sequence ID" value="TRY63239.1"/>
    <property type="molecule type" value="Genomic_DNA"/>
</dbReference>
<keyword evidence="6" id="KW-0333">Golgi apparatus</keyword>
<feature type="transmembrane region" description="Helical" evidence="13">
    <location>
        <begin position="371"/>
        <end position="391"/>
    </location>
</feature>
<keyword evidence="10 11" id="KW-0739">Sodium transport</keyword>
<evidence type="ECO:0000256" key="8">
    <source>
        <dbReference type="ARBA" id="ARBA00023065"/>
    </source>
</evidence>
<evidence type="ECO:0000256" key="10">
    <source>
        <dbReference type="ARBA" id="ARBA00023201"/>
    </source>
</evidence>
<evidence type="ECO:0000313" key="16">
    <source>
        <dbReference type="Proteomes" id="UP000318571"/>
    </source>
</evidence>
<evidence type="ECO:0000313" key="15">
    <source>
        <dbReference type="EMBL" id="TRY63239.1"/>
    </source>
</evidence>
<keyword evidence="8 11" id="KW-0406">Ion transport</keyword>
<feature type="transmembrane region" description="Helical" evidence="13">
    <location>
        <begin position="558"/>
        <end position="580"/>
    </location>
</feature>
<dbReference type="OMA" id="ETVVMWW"/>
<feature type="transmembrane region" description="Helical" evidence="13">
    <location>
        <begin position="523"/>
        <end position="546"/>
    </location>
</feature>
<dbReference type="Pfam" id="PF00999">
    <property type="entry name" value="Na_H_Exchanger"/>
    <property type="match status" value="1"/>
</dbReference>
<keyword evidence="9 13" id="KW-0472">Membrane</keyword>
<evidence type="ECO:0000256" key="3">
    <source>
        <dbReference type="ARBA" id="ARBA00022449"/>
    </source>
</evidence>
<feature type="compositionally biased region" description="Acidic residues" evidence="12">
    <location>
        <begin position="115"/>
        <end position="137"/>
    </location>
</feature>
<feature type="transmembrane region" description="Helical" evidence="13">
    <location>
        <begin position="463"/>
        <end position="482"/>
    </location>
</feature>
<evidence type="ECO:0000256" key="9">
    <source>
        <dbReference type="ARBA" id="ARBA00023136"/>
    </source>
</evidence>
<feature type="transmembrane region" description="Helical" evidence="13">
    <location>
        <begin position="228"/>
        <end position="249"/>
    </location>
</feature>
<evidence type="ECO:0000256" key="1">
    <source>
        <dbReference type="ARBA" id="ARBA00004653"/>
    </source>
</evidence>
<feature type="transmembrane region" description="Helical" evidence="13">
    <location>
        <begin position="170"/>
        <end position="190"/>
    </location>
</feature>
<keyword evidence="5 13" id="KW-1133">Transmembrane helix</keyword>
<dbReference type="InterPro" id="IPR004709">
    <property type="entry name" value="NaH_exchanger"/>
</dbReference>
<dbReference type="OrthoDB" id="196264at2759"/>
<accession>A0A553ND08</accession>
<keyword evidence="2 11" id="KW-0813">Transport</keyword>
<evidence type="ECO:0000256" key="5">
    <source>
        <dbReference type="ARBA" id="ARBA00022989"/>
    </source>
</evidence>
<feature type="transmembrane region" description="Helical" evidence="13">
    <location>
        <begin position="488"/>
        <end position="511"/>
    </location>
</feature>
<dbReference type="Gene3D" id="6.10.140.1330">
    <property type="match status" value="1"/>
</dbReference>
<dbReference type="PRINTS" id="PR01084">
    <property type="entry name" value="NAHEXCHNGR"/>
</dbReference>
<feature type="transmembrane region" description="Helical" evidence="13">
    <location>
        <begin position="298"/>
        <end position="316"/>
    </location>
</feature>
<gene>
    <name evidence="15" type="ORF">TCAL_00376</name>
</gene>
<dbReference type="GO" id="GO:0015385">
    <property type="term" value="F:sodium:proton antiporter activity"/>
    <property type="evidence" value="ECO:0007669"/>
    <property type="project" value="InterPro"/>
</dbReference>
<sequence>MPLKSKTRPVRRTRVSPIRQTPLEGVPEMGLALCRRASWFWAGLGVILFLALSTPYKWVQADNHDLEGQILDKNLKELFQLGNGLMPGRNTNQSPTATLKAGSSEALTNKKSPLDDADESKEENNLLDDGDSDDTMTEEEKHAANETNAAENAAFLPEEGSAEKEHSNSLAIFFVLSVMILCIFLIHLILQIKCHYLPESVAIVFLGASIGLFMRLLPTEDVKSVESFSPTMFFLVLLPPIIFESGYNLHKGNFFTNIGSILLFAIPGTIISALIVGGGIFLLGLAEVVYPLNFVQSFAFGSLISAVDPVATVAIFQALDVDPVLNMLVFGDSILNDAVAIVLTTTVLESDLPEMAAYGTMGQVWHGCTRFFVIFLGSAGIGTLVALISALTLKHVDLYTNPSLEFALMLCFVYLPYALAEGIHLSGIMSILFSGIVMSQYTHFNLSPVTQITMQQTMRTTSFICESCVFAYLGLAIFSFPLRLEPALIIWSIIFILLGRALNIFPLAALCNKFRVHQISKKMMLIMWFSGLRGAIAYALCLHLEFSDEVRKVLVTTTLVVVLFTTIGLGGSTMPLLKFLETKQPRRNRRGRKKEITLSKTKEMGATIDSEHLSELTEEEVETASVFNLGSRRVQGFLYYDVKYIRPFLIRRFTQREIKEGRGHVTQLTNKWMQDMQGSPLMMSESEEEFNQEHD</sequence>
<keyword evidence="16" id="KW-1185">Reference proteome</keyword>
<evidence type="ECO:0000256" key="13">
    <source>
        <dbReference type="SAM" id="Phobius"/>
    </source>
</evidence>
<feature type="transmembrane region" description="Helical" evidence="13">
    <location>
        <begin position="39"/>
        <end position="58"/>
    </location>
</feature>
<reference evidence="15 16" key="1">
    <citation type="journal article" date="2018" name="Nat. Ecol. Evol.">
        <title>Genomic signatures of mitonuclear coevolution across populations of Tigriopus californicus.</title>
        <authorList>
            <person name="Barreto F.S."/>
            <person name="Watson E.T."/>
            <person name="Lima T.G."/>
            <person name="Willett C.S."/>
            <person name="Edmands S."/>
            <person name="Li W."/>
            <person name="Burton R.S."/>
        </authorList>
    </citation>
    <scope>NUCLEOTIDE SEQUENCE [LARGE SCALE GENOMIC DNA]</scope>
    <source>
        <strain evidence="15 16">San Diego</strain>
    </source>
</reference>
<feature type="transmembrane region" description="Helical" evidence="13">
    <location>
        <begin position="197"/>
        <end position="216"/>
    </location>
</feature>
<evidence type="ECO:0000256" key="6">
    <source>
        <dbReference type="ARBA" id="ARBA00023034"/>
    </source>
</evidence>
<feature type="transmembrane region" description="Helical" evidence="13">
    <location>
        <begin position="423"/>
        <end position="442"/>
    </location>
</feature>
<dbReference type="NCBIfam" id="TIGR00840">
    <property type="entry name" value="b_cpa1"/>
    <property type="match status" value="1"/>
</dbReference>
<feature type="domain" description="Cation/H+ exchanger transmembrane" evidence="14">
    <location>
        <begin position="184"/>
        <end position="578"/>
    </location>
</feature>
<dbReference type="GO" id="GO:0051453">
    <property type="term" value="P:regulation of intracellular pH"/>
    <property type="evidence" value="ECO:0007669"/>
    <property type="project" value="TreeGrafter"/>
</dbReference>
<organism evidence="15 16">
    <name type="scientific">Tigriopus californicus</name>
    <name type="common">Marine copepod</name>
    <dbReference type="NCBI Taxonomy" id="6832"/>
    <lineage>
        <taxon>Eukaryota</taxon>
        <taxon>Metazoa</taxon>
        <taxon>Ecdysozoa</taxon>
        <taxon>Arthropoda</taxon>
        <taxon>Crustacea</taxon>
        <taxon>Multicrustacea</taxon>
        <taxon>Hexanauplia</taxon>
        <taxon>Copepoda</taxon>
        <taxon>Harpacticoida</taxon>
        <taxon>Harpacticidae</taxon>
        <taxon>Tigriopus</taxon>
    </lineage>
</organism>
<keyword evidence="4 11" id="KW-0812">Transmembrane</keyword>
<dbReference type="Proteomes" id="UP000318571">
    <property type="component" value="Chromosome 10"/>
</dbReference>
<keyword evidence="3 11" id="KW-0050">Antiport</keyword>
<feature type="region of interest" description="Disordered" evidence="12">
    <location>
        <begin position="86"/>
        <end position="149"/>
    </location>
</feature>
<evidence type="ECO:0000256" key="2">
    <source>
        <dbReference type="ARBA" id="ARBA00022448"/>
    </source>
</evidence>
<dbReference type="GO" id="GO:0015386">
    <property type="term" value="F:potassium:proton antiporter activity"/>
    <property type="evidence" value="ECO:0007669"/>
    <property type="project" value="TreeGrafter"/>
</dbReference>